<keyword evidence="1" id="KW-0805">Transcription regulation</keyword>
<dbReference type="PANTHER" id="PTHR46796">
    <property type="entry name" value="HTH-TYPE TRANSCRIPTIONAL ACTIVATOR RHAS-RELATED"/>
    <property type="match status" value="1"/>
</dbReference>
<evidence type="ECO:0000256" key="3">
    <source>
        <dbReference type="ARBA" id="ARBA00023163"/>
    </source>
</evidence>
<evidence type="ECO:0000313" key="5">
    <source>
        <dbReference type="EMBL" id="UGS39218.1"/>
    </source>
</evidence>
<dbReference type="PANTHER" id="PTHR46796:SF15">
    <property type="entry name" value="BLL1074 PROTEIN"/>
    <property type="match status" value="1"/>
</dbReference>
<evidence type="ECO:0000313" key="6">
    <source>
        <dbReference type="Proteomes" id="UP001162834"/>
    </source>
</evidence>
<gene>
    <name evidence="5" type="ORF">DSM104329_05650</name>
</gene>
<keyword evidence="2" id="KW-0238">DNA-binding</keyword>
<keyword evidence="3" id="KW-0804">Transcription</keyword>
<dbReference type="SUPFAM" id="SSF46689">
    <property type="entry name" value="Homeodomain-like"/>
    <property type="match status" value="1"/>
</dbReference>
<sequence length="280" mass="30505">MRRPHVIHGDPDGDFFFAVAAPDPRLRGLVVRYGDYHERTVEPLRRLEVPRGEIPVIVDFGDGWLVGQGEMPLTRLGSFAGGLHDGPAVAEHAGRARCMQIDLHPLGARMLLGVPPGELAHQVIALDDLLGPDAQRLEDVLDAAGASPARFDLLDRILLRRVAGATALRPDVAYAHRRLTETAGAMPIERLRRELGCSRRHLSARFREEIGLTPKAFARILRFQRTVGLLDGGSDLADVALACGFADQPHFTREFRALAGRTPTEFLAARLAQGAGYAAA</sequence>
<dbReference type="RefSeq" id="WP_259313222.1">
    <property type="nucleotide sequence ID" value="NZ_CP087164.1"/>
</dbReference>
<protein>
    <recommendedName>
        <fullName evidence="4">HTH araC/xylS-type domain-containing protein</fullName>
    </recommendedName>
</protein>
<dbReference type="Proteomes" id="UP001162834">
    <property type="component" value="Chromosome"/>
</dbReference>
<organism evidence="5 6">
    <name type="scientific">Capillimicrobium parvum</name>
    <dbReference type="NCBI Taxonomy" id="2884022"/>
    <lineage>
        <taxon>Bacteria</taxon>
        <taxon>Bacillati</taxon>
        <taxon>Actinomycetota</taxon>
        <taxon>Thermoleophilia</taxon>
        <taxon>Solirubrobacterales</taxon>
        <taxon>Capillimicrobiaceae</taxon>
        <taxon>Capillimicrobium</taxon>
    </lineage>
</organism>
<accession>A0A9E6Y7K1</accession>
<dbReference type="SMART" id="SM00342">
    <property type="entry name" value="HTH_ARAC"/>
    <property type="match status" value="1"/>
</dbReference>
<dbReference type="Gene3D" id="1.10.10.60">
    <property type="entry name" value="Homeodomain-like"/>
    <property type="match status" value="1"/>
</dbReference>
<dbReference type="InterPro" id="IPR009057">
    <property type="entry name" value="Homeodomain-like_sf"/>
</dbReference>
<dbReference type="EMBL" id="CP087164">
    <property type="protein sequence ID" value="UGS39218.1"/>
    <property type="molecule type" value="Genomic_DNA"/>
</dbReference>
<dbReference type="GO" id="GO:0043565">
    <property type="term" value="F:sequence-specific DNA binding"/>
    <property type="evidence" value="ECO:0007669"/>
    <property type="project" value="InterPro"/>
</dbReference>
<evidence type="ECO:0000259" key="4">
    <source>
        <dbReference type="PROSITE" id="PS01124"/>
    </source>
</evidence>
<dbReference type="InterPro" id="IPR050204">
    <property type="entry name" value="AraC_XylS_family_regulators"/>
</dbReference>
<dbReference type="KEGG" id="sbae:DSM104329_05650"/>
<keyword evidence="6" id="KW-1185">Reference proteome</keyword>
<feature type="domain" description="HTH araC/xylS-type" evidence="4">
    <location>
        <begin position="169"/>
        <end position="269"/>
    </location>
</feature>
<dbReference type="InterPro" id="IPR018060">
    <property type="entry name" value="HTH_AraC"/>
</dbReference>
<dbReference type="AlphaFoldDB" id="A0A9E6Y7K1"/>
<evidence type="ECO:0000256" key="2">
    <source>
        <dbReference type="ARBA" id="ARBA00023125"/>
    </source>
</evidence>
<dbReference type="GO" id="GO:0003700">
    <property type="term" value="F:DNA-binding transcription factor activity"/>
    <property type="evidence" value="ECO:0007669"/>
    <property type="project" value="InterPro"/>
</dbReference>
<evidence type="ECO:0000256" key="1">
    <source>
        <dbReference type="ARBA" id="ARBA00023015"/>
    </source>
</evidence>
<proteinExistence type="predicted"/>
<name>A0A9E6Y7K1_9ACTN</name>
<dbReference type="PROSITE" id="PS01124">
    <property type="entry name" value="HTH_ARAC_FAMILY_2"/>
    <property type="match status" value="1"/>
</dbReference>
<dbReference type="Pfam" id="PF12833">
    <property type="entry name" value="HTH_18"/>
    <property type="match status" value="1"/>
</dbReference>
<reference evidence="5" key="1">
    <citation type="journal article" date="2022" name="Int. J. Syst. Evol. Microbiol.">
        <title>Pseudomonas aegrilactucae sp. nov. and Pseudomonas morbosilactucae sp. nov., pathogens causing bacterial rot of lettuce in Japan.</title>
        <authorList>
            <person name="Sawada H."/>
            <person name="Fujikawa T."/>
            <person name="Satou M."/>
        </authorList>
    </citation>
    <scope>NUCLEOTIDE SEQUENCE</scope>
    <source>
        <strain evidence="5">0166_1</strain>
    </source>
</reference>